<name>A0A2I1FW80_9GLOM</name>
<dbReference type="AlphaFoldDB" id="A0A2I1FW80"/>
<evidence type="ECO:0000313" key="2">
    <source>
        <dbReference type="Proteomes" id="UP000234323"/>
    </source>
</evidence>
<sequence>MYPPSSSLPEVYTTSPDHVVILAFRDFGVIYRILMRLCVKRERLSLMESCTNFEAPKSQASFSRDFCKETVDLLWRKPFHFLYTCNNNSKSNNQCYCAKDKRKYQAANLLMTYLLIKRDKEFVKKGTIKVER</sequence>
<organism evidence="1 2">
    <name type="scientific">Rhizophagus irregularis</name>
    <dbReference type="NCBI Taxonomy" id="588596"/>
    <lineage>
        <taxon>Eukaryota</taxon>
        <taxon>Fungi</taxon>
        <taxon>Fungi incertae sedis</taxon>
        <taxon>Mucoromycota</taxon>
        <taxon>Glomeromycotina</taxon>
        <taxon>Glomeromycetes</taxon>
        <taxon>Glomerales</taxon>
        <taxon>Glomeraceae</taxon>
        <taxon>Rhizophagus</taxon>
    </lineage>
</organism>
<evidence type="ECO:0000313" key="1">
    <source>
        <dbReference type="EMBL" id="PKY38645.1"/>
    </source>
</evidence>
<accession>A0A2I1FW80</accession>
<dbReference type="EMBL" id="LLXI01000034">
    <property type="protein sequence ID" value="PKY38645.1"/>
    <property type="molecule type" value="Genomic_DNA"/>
</dbReference>
<keyword evidence="2" id="KW-1185">Reference proteome</keyword>
<protein>
    <submittedName>
        <fullName evidence="1">Uncharacterized protein</fullName>
    </submittedName>
</protein>
<dbReference type="VEuPathDB" id="FungiDB:RhiirFUN_025546"/>
<dbReference type="Proteomes" id="UP000234323">
    <property type="component" value="Unassembled WGS sequence"/>
</dbReference>
<gene>
    <name evidence="1" type="ORF">RhiirA4_439523</name>
</gene>
<reference evidence="1 2" key="1">
    <citation type="submission" date="2015-10" db="EMBL/GenBank/DDBJ databases">
        <title>Genome analyses suggest a sexual origin of heterokaryosis in a supposedly ancient asexual fungus.</title>
        <authorList>
            <person name="Ropars J."/>
            <person name="Sedzielewska K."/>
            <person name="Noel J."/>
            <person name="Charron P."/>
            <person name="Farinelli L."/>
            <person name="Marton T."/>
            <person name="Kruger M."/>
            <person name="Pelin A."/>
            <person name="Brachmann A."/>
            <person name="Corradi N."/>
        </authorList>
    </citation>
    <scope>NUCLEOTIDE SEQUENCE [LARGE SCALE GENOMIC DNA]</scope>
    <source>
        <strain evidence="1 2">A4</strain>
    </source>
</reference>
<proteinExistence type="predicted"/>
<comment type="caution">
    <text evidence="1">The sequence shown here is derived from an EMBL/GenBank/DDBJ whole genome shotgun (WGS) entry which is preliminary data.</text>
</comment>